<dbReference type="eggNOG" id="COG0389">
    <property type="taxonomic scope" value="Bacteria"/>
</dbReference>
<dbReference type="PANTHER" id="PTHR11076">
    <property type="entry name" value="DNA REPAIR POLYMERASE UMUC / TRANSFERASE FAMILY MEMBER"/>
    <property type="match status" value="1"/>
</dbReference>
<keyword evidence="8 19" id="KW-0808">Transferase</keyword>
<evidence type="ECO:0000256" key="3">
    <source>
        <dbReference type="ARBA" id="ARBA00010945"/>
    </source>
</evidence>
<evidence type="ECO:0000256" key="10">
    <source>
        <dbReference type="ARBA" id="ARBA00022705"/>
    </source>
</evidence>
<dbReference type="GO" id="GO:0046872">
    <property type="term" value="F:metal ion binding"/>
    <property type="evidence" value="ECO:0007669"/>
    <property type="project" value="UniProtKB-KW"/>
</dbReference>
<dbReference type="FunFam" id="1.10.150.20:FF:000019">
    <property type="entry name" value="DNA polymerase IV"/>
    <property type="match status" value="1"/>
</dbReference>
<evidence type="ECO:0000313" key="19">
    <source>
        <dbReference type="EMBL" id="EAY26826.1"/>
    </source>
</evidence>
<dbReference type="Gene3D" id="3.30.70.270">
    <property type="match status" value="1"/>
</dbReference>
<dbReference type="InterPro" id="IPR024728">
    <property type="entry name" value="PolY_HhH_motif"/>
</dbReference>
<dbReference type="GO" id="GO:0005829">
    <property type="term" value="C:cytosol"/>
    <property type="evidence" value="ECO:0007669"/>
    <property type="project" value="TreeGrafter"/>
</dbReference>
<evidence type="ECO:0000256" key="2">
    <source>
        <dbReference type="ARBA" id="ARBA00004496"/>
    </source>
</evidence>
<dbReference type="NCBIfam" id="NF002677">
    <property type="entry name" value="PRK02406.1"/>
    <property type="match status" value="1"/>
</dbReference>
<dbReference type="FunFam" id="3.30.70.270:FF:000002">
    <property type="entry name" value="DNA polymerase IV"/>
    <property type="match status" value="1"/>
</dbReference>
<dbReference type="PROSITE" id="PS50173">
    <property type="entry name" value="UMUC"/>
    <property type="match status" value="1"/>
</dbReference>
<dbReference type="Gene3D" id="1.10.150.20">
    <property type="entry name" value="5' to 3' exonuclease, C-terminal subdomain"/>
    <property type="match status" value="1"/>
</dbReference>
<dbReference type="RefSeq" id="WP_002700045.1">
    <property type="nucleotide sequence ID" value="NZ_AAWS01000029.1"/>
</dbReference>
<comment type="similarity">
    <text evidence="3">Belongs to the DNA polymerase type-Y family.</text>
</comment>
<dbReference type="OrthoDB" id="9808813at2"/>
<dbReference type="InterPro" id="IPR017961">
    <property type="entry name" value="DNA_pol_Y-fam_little_finger"/>
</dbReference>
<dbReference type="SUPFAM" id="SSF56672">
    <property type="entry name" value="DNA/RNA polymerases"/>
    <property type="match status" value="1"/>
</dbReference>
<dbReference type="AlphaFoldDB" id="A1ZRT8"/>
<dbReference type="GO" id="GO:0006260">
    <property type="term" value="P:DNA replication"/>
    <property type="evidence" value="ECO:0007669"/>
    <property type="project" value="UniProtKB-KW"/>
</dbReference>
<keyword evidence="14" id="KW-0239">DNA-directed DNA polymerase</keyword>
<evidence type="ECO:0000256" key="11">
    <source>
        <dbReference type="ARBA" id="ARBA00022723"/>
    </source>
</evidence>
<comment type="cofactor">
    <cofactor evidence="1">
        <name>Mg(2+)</name>
        <dbReference type="ChEBI" id="CHEBI:18420"/>
    </cofactor>
</comment>
<evidence type="ECO:0000256" key="4">
    <source>
        <dbReference type="ARBA" id="ARBA00011245"/>
    </source>
</evidence>
<name>A1ZRT8_MICM2</name>
<gene>
    <name evidence="19" type="ORF">M23134_04776</name>
</gene>
<evidence type="ECO:0000256" key="14">
    <source>
        <dbReference type="ARBA" id="ARBA00022932"/>
    </source>
</evidence>
<dbReference type="Gene3D" id="3.30.1490.100">
    <property type="entry name" value="DNA polymerase, Y-family, little finger domain"/>
    <property type="match status" value="1"/>
</dbReference>
<comment type="caution">
    <text evidence="19">The sequence shown here is derived from an EMBL/GenBank/DDBJ whole genome shotgun (WGS) entry which is preliminary data.</text>
</comment>
<dbReference type="Pfam" id="PF00817">
    <property type="entry name" value="IMS"/>
    <property type="match status" value="1"/>
</dbReference>
<evidence type="ECO:0000256" key="9">
    <source>
        <dbReference type="ARBA" id="ARBA00022695"/>
    </source>
</evidence>
<dbReference type="SUPFAM" id="SSF100879">
    <property type="entry name" value="Lesion bypass DNA polymerase (Y-family), little finger domain"/>
    <property type="match status" value="1"/>
</dbReference>
<evidence type="ECO:0000313" key="20">
    <source>
        <dbReference type="Proteomes" id="UP000004095"/>
    </source>
</evidence>
<evidence type="ECO:0000256" key="16">
    <source>
        <dbReference type="ARBA" id="ARBA00023204"/>
    </source>
</evidence>
<keyword evidence="11" id="KW-0479">Metal-binding</keyword>
<comment type="catalytic activity">
    <reaction evidence="17">
        <text>DNA(n) + a 2'-deoxyribonucleoside 5'-triphosphate = DNA(n+1) + diphosphate</text>
        <dbReference type="Rhea" id="RHEA:22508"/>
        <dbReference type="Rhea" id="RHEA-COMP:17339"/>
        <dbReference type="Rhea" id="RHEA-COMP:17340"/>
        <dbReference type="ChEBI" id="CHEBI:33019"/>
        <dbReference type="ChEBI" id="CHEBI:61560"/>
        <dbReference type="ChEBI" id="CHEBI:173112"/>
        <dbReference type="EC" id="2.7.7.7"/>
    </reaction>
</comment>
<keyword evidence="6" id="KW-0515">Mutator protein</keyword>
<dbReference type="Gene3D" id="3.40.1170.60">
    <property type="match status" value="1"/>
</dbReference>
<comment type="subcellular location">
    <subcellularLocation>
        <location evidence="2">Cytoplasm</location>
    </subcellularLocation>
</comment>
<dbReference type="GO" id="GO:0003684">
    <property type="term" value="F:damaged DNA binding"/>
    <property type="evidence" value="ECO:0007669"/>
    <property type="project" value="InterPro"/>
</dbReference>
<evidence type="ECO:0000256" key="13">
    <source>
        <dbReference type="ARBA" id="ARBA00022842"/>
    </source>
</evidence>
<dbReference type="FunFam" id="3.30.1490.100:FF:000004">
    <property type="entry name" value="DNA polymerase IV"/>
    <property type="match status" value="1"/>
</dbReference>
<evidence type="ECO:0000256" key="5">
    <source>
        <dbReference type="ARBA" id="ARBA00012417"/>
    </source>
</evidence>
<reference evidence="19 20" key="1">
    <citation type="submission" date="2007-01" db="EMBL/GenBank/DDBJ databases">
        <authorList>
            <person name="Haygood M."/>
            <person name="Podell S."/>
            <person name="Anderson C."/>
            <person name="Hopkinson B."/>
            <person name="Roe K."/>
            <person name="Barbeau K."/>
            <person name="Gaasterland T."/>
            <person name="Ferriera S."/>
            <person name="Johnson J."/>
            <person name="Kravitz S."/>
            <person name="Beeson K."/>
            <person name="Sutton G."/>
            <person name="Rogers Y.-H."/>
            <person name="Friedman R."/>
            <person name="Frazier M."/>
            <person name="Venter J.C."/>
        </authorList>
    </citation>
    <scope>NUCLEOTIDE SEQUENCE [LARGE SCALE GENOMIC DNA]</scope>
    <source>
        <strain evidence="19 20">ATCC 23134</strain>
    </source>
</reference>
<organism evidence="19 20">
    <name type="scientific">Microscilla marina ATCC 23134</name>
    <dbReference type="NCBI Taxonomy" id="313606"/>
    <lineage>
        <taxon>Bacteria</taxon>
        <taxon>Pseudomonadati</taxon>
        <taxon>Bacteroidota</taxon>
        <taxon>Cytophagia</taxon>
        <taxon>Cytophagales</taxon>
        <taxon>Microscillaceae</taxon>
        <taxon>Microscilla</taxon>
    </lineage>
</organism>
<evidence type="ECO:0000256" key="1">
    <source>
        <dbReference type="ARBA" id="ARBA00001946"/>
    </source>
</evidence>
<evidence type="ECO:0000256" key="7">
    <source>
        <dbReference type="ARBA" id="ARBA00022490"/>
    </source>
</evidence>
<dbReference type="EC" id="2.7.7.7" evidence="5"/>
<dbReference type="InterPro" id="IPR001126">
    <property type="entry name" value="UmuC"/>
</dbReference>
<accession>A1ZRT8</accession>
<sequence>MQKIIHIDMDAFYASVEQRDHPQYQGKPLAVGGSRERGVVAAASYEARKFGVYSAMSSRLAYQKCPHIIFVRPRFDVYKEVSQQIREIFHEYTDLVEPLSLDEAYLDVTKNKVGMPSATIIAREIKQKIFDATQLTASAGISVNKFLAKVASDMDKPNGLTLISPEEAADFVAKLPIKKFHGIGKVTAKKMQQLGIFTGADLRRWDKAKLVRQFGKVGNYYFNIAQGIDQRSVNPHRIRKSISTENTFDHDLASLEEMETALHQLAEELMRRMEKTKSFGQTITLKVKYDNFQQITRSKTLAYPINTLDLIIRLYQELIRGCDFS</sequence>
<keyword evidence="20" id="KW-1185">Reference proteome</keyword>
<evidence type="ECO:0000256" key="17">
    <source>
        <dbReference type="ARBA" id="ARBA00049244"/>
    </source>
</evidence>
<dbReference type="HAMAP" id="MF_01113">
    <property type="entry name" value="DNApol_IV"/>
    <property type="match status" value="1"/>
</dbReference>
<dbReference type="PANTHER" id="PTHR11076:SF33">
    <property type="entry name" value="DNA POLYMERASE KAPPA"/>
    <property type="match status" value="1"/>
</dbReference>
<dbReference type="GO" id="GO:0009432">
    <property type="term" value="P:SOS response"/>
    <property type="evidence" value="ECO:0007669"/>
    <property type="project" value="TreeGrafter"/>
</dbReference>
<evidence type="ECO:0000256" key="6">
    <source>
        <dbReference type="ARBA" id="ARBA00022457"/>
    </source>
</evidence>
<dbReference type="InterPro" id="IPR022880">
    <property type="entry name" value="DNApol_IV"/>
</dbReference>
<dbReference type="InterPro" id="IPR036775">
    <property type="entry name" value="DNA_pol_Y-fam_lit_finger_sf"/>
</dbReference>
<dbReference type="GO" id="GO:0006281">
    <property type="term" value="P:DNA repair"/>
    <property type="evidence" value="ECO:0007669"/>
    <property type="project" value="UniProtKB-KW"/>
</dbReference>
<dbReference type="InterPro" id="IPR043128">
    <property type="entry name" value="Rev_trsase/Diguanyl_cyclase"/>
</dbReference>
<dbReference type="Pfam" id="PF11798">
    <property type="entry name" value="IMS_HHH"/>
    <property type="match status" value="1"/>
</dbReference>
<keyword evidence="7" id="KW-0963">Cytoplasm</keyword>
<dbReference type="GO" id="GO:0003887">
    <property type="term" value="F:DNA-directed DNA polymerase activity"/>
    <property type="evidence" value="ECO:0007669"/>
    <property type="project" value="UniProtKB-KW"/>
</dbReference>
<keyword evidence="12" id="KW-0227">DNA damage</keyword>
<dbReference type="InterPro" id="IPR050116">
    <property type="entry name" value="DNA_polymerase-Y"/>
</dbReference>
<feature type="domain" description="UmuC" evidence="18">
    <location>
        <begin position="4"/>
        <end position="184"/>
    </location>
</feature>
<keyword evidence="16" id="KW-0234">DNA repair</keyword>
<keyword evidence="9 19" id="KW-0548">Nucleotidyltransferase</keyword>
<evidence type="ECO:0000256" key="12">
    <source>
        <dbReference type="ARBA" id="ARBA00022763"/>
    </source>
</evidence>
<evidence type="ECO:0000256" key="15">
    <source>
        <dbReference type="ARBA" id="ARBA00023125"/>
    </source>
</evidence>
<evidence type="ECO:0000256" key="8">
    <source>
        <dbReference type="ARBA" id="ARBA00022679"/>
    </source>
</evidence>
<feature type="non-terminal residue" evidence="19">
    <location>
        <position position="325"/>
    </location>
</feature>
<dbReference type="CDD" id="cd03586">
    <property type="entry name" value="PolY_Pol_IV_kappa"/>
    <property type="match status" value="1"/>
</dbReference>
<evidence type="ECO:0000259" key="18">
    <source>
        <dbReference type="PROSITE" id="PS50173"/>
    </source>
</evidence>
<keyword evidence="10" id="KW-0235">DNA replication</keyword>
<dbReference type="EMBL" id="AAWS01000029">
    <property type="protein sequence ID" value="EAY26826.1"/>
    <property type="molecule type" value="Genomic_DNA"/>
</dbReference>
<keyword evidence="13" id="KW-0460">Magnesium</keyword>
<keyword evidence="15" id="KW-0238">DNA-binding</keyword>
<dbReference type="GO" id="GO:0042276">
    <property type="term" value="P:error-prone translesion synthesis"/>
    <property type="evidence" value="ECO:0007669"/>
    <property type="project" value="TreeGrafter"/>
</dbReference>
<protein>
    <recommendedName>
        <fullName evidence="5">DNA-directed DNA polymerase</fullName>
        <ecNumber evidence="5">2.7.7.7</ecNumber>
    </recommendedName>
</protein>
<proteinExistence type="inferred from homology"/>
<dbReference type="InterPro" id="IPR043502">
    <property type="entry name" value="DNA/RNA_pol_sf"/>
</dbReference>
<comment type="subunit">
    <text evidence="4">Monomer.</text>
</comment>
<dbReference type="Pfam" id="PF11799">
    <property type="entry name" value="IMS_C"/>
    <property type="match status" value="1"/>
</dbReference>
<dbReference type="FunFam" id="3.40.1170.60:FF:000001">
    <property type="entry name" value="DNA polymerase IV"/>
    <property type="match status" value="1"/>
</dbReference>
<dbReference type="Proteomes" id="UP000004095">
    <property type="component" value="Unassembled WGS sequence"/>
</dbReference>